<dbReference type="InterPro" id="IPR000838">
    <property type="entry name" value="RNA_pol_sigma70_ECF_CS"/>
</dbReference>
<dbReference type="SUPFAM" id="SSF88659">
    <property type="entry name" value="Sigma3 and sigma4 domains of RNA polymerase sigma factors"/>
    <property type="match status" value="1"/>
</dbReference>
<evidence type="ECO:0000256" key="4">
    <source>
        <dbReference type="ARBA" id="ARBA00023125"/>
    </source>
</evidence>
<evidence type="ECO:0000313" key="9">
    <source>
        <dbReference type="EMBL" id="SDN47757.1"/>
    </source>
</evidence>
<keyword evidence="10" id="KW-1185">Reference proteome</keyword>
<evidence type="ECO:0000256" key="1">
    <source>
        <dbReference type="ARBA" id="ARBA00010641"/>
    </source>
</evidence>
<evidence type="ECO:0000259" key="7">
    <source>
        <dbReference type="Pfam" id="PF04542"/>
    </source>
</evidence>
<comment type="similarity">
    <text evidence="1 6">Belongs to the sigma-70 factor family. ECF subfamily.</text>
</comment>
<dbReference type="PANTHER" id="PTHR43133">
    <property type="entry name" value="RNA POLYMERASE ECF-TYPE SIGMA FACTO"/>
    <property type="match status" value="1"/>
</dbReference>
<name>A0A1H0BQ53_9BACI</name>
<dbReference type="InterPro" id="IPR036388">
    <property type="entry name" value="WH-like_DNA-bd_sf"/>
</dbReference>
<keyword evidence="4 6" id="KW-0238">DNA-binding</keyword>
<dbReference type="SUPFAM" id="SSF88946">
    <property type="entry name" value="Sigma2 domain of RNA polymerase sigma factors"/>
    <property type="match status" value="1"/>
</dbReference>
<dbReference type="GO" id="GO:0003677">
    <property type="term" value="F:DNA binding"/>
    <property type="evidence" value="ECO:0007669"/>
    <property type="project" value="UniProtKB-KW"/>
</dbReference>
<dbReference type="GO" id="GO:0006352">
    <property type="term" value="P:DNA-templated transcription initiation"/>
    <property type="evidence" value="ECO:0007669"/>
    <property type="project" value="InterPro"/>
</dbReference>
<dbReference type="InterPro" id="IPR007627">
    <property type="entry name" value="RNA_pol_sigma70_r2"/>
</dbReference>
<dbReference type="Proteomes" id="UP000199334">
    <property type="component" value="Unassembled WGS sequence"/>
</dbReference>
<dbReference type="PANTHER" id="PTHR43133:SF8">
    <property type="entry name" value="RNA POLYMERASE SIGMA FACTOR HI_1459-RELATED"/>
    <property type="match status" value="1"/>
</dbReference>
<keyword evidence="2 6" id="KW-0805">Transcription regulation</keyword>
<proteinExistence type="inferred from homology"/>
<dbReference type="InterPro" id="IPR014284">
    <property type="entry name" value="RNA_pol_sigma-70_dom"/>
</dbReference>
<evidence type="ECO:0000313" key="10">
    <source>
        <dbReference type="Proteomes" id="UP000199334"/>
    </source>
</evidence>
<keyword evidence="3 6" id="KW-0731">Sigma factor</keyword>
<dbReference type="InterPro" id="IPR013249">
    <property type="entry name" value="RNA_pol_sigma70_r4_t2"/>
</dbReference>
<feature type="domain" description="RNA polymerase sigma factor 70 region 4 type 2" evidence="8">
    <location>
        <begin position="114"/>
        <end position="165"/>
    </location>
</feature>
<organism evidence="9 10">
    <name type="scientific">Tenuibacillus multivorans</name>
    <dbReference type="NCBI Taxonomy" id="237069"/>
    <lineage>
        <taxon>Bacteria</taxon>
        <taxon>Bacillati</taxon>
        <taxon>Bacillota</taxon>
        <taxon>Bacilli</taxon>
        <taxon>Bacillales</taxon>
        <taxon>Bacillaceae</taxon>
        <taxon>Tenuibacillus</taxon>
    </lineage>
</organism>
<dbReference type="InterPro" id="IPR013325">
    <property type="entry name" value="RNA_pol_sigma_r2"/>
</dbReference>
<dbReference type="RefSeq" id="WP_093856768.1">
    <property type="nucleotide sequence ID" value="NZ_BJVZ01000008.1"/>
</dbReference>
<gene>
    <name evidence="9" type="ORF">SAMN05216498_2344</name>
</gene>
<evidence type="ECO:0000259" key="8">
    <source>
        <dbReference type="Pfam" id="PF08281"/>
    </source>
</evidence>
<dbReference type="EMBL" id="FNIG01000005">
    <property type="protein sequence ID" value="SDN47757.1"/>
    <property type="molecule type" value="Genomic_DNA"/>
</dbReference>
<dbReference type="Pfam" id="PF08281">
    <property type="entry name" value="Sigma70_r4_2"/>
    <property type="match status" value="1"/>
</dbReference>
<reference evidence="9 10" key="1">
    <citation type="submission" date="2016-10" db="EMBL/GenBank/DDBJ databases">
        <authorList>
            <person name="de Groot N.N."/>
        </authorList>
    </citation>
    <scope>NUCLEOTIDE SEQUENCE [LARGE SCALE GENOMIC DNA]</scope>
    <source>
        <strain evidence="9 10">CGMCC 1.3442</strain>
    </source>
</reference>
<dbReference type="Gene3D" id="1.10.10.10">
    <property type="entry name" value="Winged helix-like DNA-binding domain superfamily/Winged helix DNA-binding domain"/>
    <property type="match status" value="1"/>
</dbReference>
<dbReference type="GO" id="GO:0006950">
    <property type="term" value="P:response to stress"/>
    <property type="evidence" value="ECO:0007669"/>
    <property type="project" value="UniProtKB-ARBA"/>
</dbReference>
<feature type="domain" description="RNA polymerase sigma-70 region 2" evidence="7">
    <location>
        <begin position="24"/>
        <end position="89"/>
    </location>
</feature>
<dbReference type="AlphaFoldDB" id="A0A1H0BQ53"/>
<evidence type="ECO:0000256" key="6">
    <source>
        <dbReference type="RuleBase" id="RU000716"/>
    </source>
</evidence>
<dbReference type="STRING" id="237069.SAMN05216498_2344"/>
<dbReference type="InterPro" id="IPR039425">
    <property type="entry name" value="RNA_pol_sigma-70-like"/>
</dbReference>
<dbReference type="Pfam" id="PF04542">
    <property type="entry name" value="Sigma70_r2"/>
    <property type="match status" value="1"/>
</dbReference>
<evidence type="ECO:0000256" key="3">
    <source>
        <dbReference type="ARBA" id="ARBA00023082"/>
    </source>
</evidence>
<dbReference type="PROSITE" id="PS01063">
    <property type="entry name" value="SIGMA70_ECF"/>
    <property type="match status" value="1"/>
</dbReference>
<evidence type="ECO:0000256" key="2">
    <source>
        <dbReference type="ARBA" id="ARBA00023015"/>
    </source>
</evidence>
<dbReference type="Gene3D" id="1.10.1740.10">
    <property type="match status" value="1"/>
</dbReference>
<accession>A0A1H0BQ53</accession>
<evidence type="ECO:0000256" key="5">
    <source>
        <dbReference type="ARBA" id="ARBA00023163"/>
    </source>
</evidence>
<dbReference type="InterPro" id="IPR013324">
    <property type="entry name" value="RNA_pol_sigma_r3/r4-like"/>
</dbReference>
<dbReference type="OrthoDB" id="2381154at2"/>
<keyword evidence="5 6" id="KW-0804">Transcription</keyword>
<sequence length="319" mass="37904">MTIDNLNNLSDNLRNLERDYKEKIEPHRSDLWRYCYFLTNSPWDAEDLVQDTLLRAFSIIAKLYQPVKTKSYLFKIATNLWIDQKRKDKFLNQSSDENYQLQDISTYYNFQLLENLDFLVNNLSHMQFVVLILSEAFKYKGKEIAEIIGTTEGAIYTNLSRARDNLRNGKNIKMQNGKTNVKKIQPDKVIEIMLEGFRKKDPKLIASILEENIVTDITHSGLEIGLDETKNNSLNDWYEIVQKQNIIESEYKILWGRPVVIELERKQDNQLYLNNVHYIEMVDDKITFWKFYCFSWDLMKYAAKELEVNLNAENFYHIF</sequence>
<protein>
    <recommendedName>
        <fullName evidence="6">RNA polymerase sigma factor</fullName>
    </recommendedName>
</protein>
<dbReference type="GO" id="GO:0016987">
    <property type="term" value="F:sigma factor activity"/>
    <property type="evidence" value="ECO:0007669"/>
    <property type="project" value="UniProtKB-KW"/>
</dbReference>
<dbReference type="NCBIfam" id="TIGR02937">
    <property type="entry name" value="sigma70-ECF"/>
    <property type="match status" value="1"/>
</dbReference>